<keyword evidence="2" id="KW-0808">Transferase</keyword>
<comment type="caution">
    <text evidence="4">The sequence shown here is derived from an EMBL/GenBank/DDBJ whole genome shotgun (WGS) entry which is preliminary data.</text>
</comment>
<evidence type="ECO:0000256" key="3">
    <source>
        <dbReference type="SAM" id="MobiDB-lite"/>
    </source>
</evidence>
<dbReference type="NCBIfam" id="TIGR00095">
    <property type="entry name" value="16S rRNA (guanine(966)-N(2))-methyltransferase RsmD"/>
    <property type="match status" value="1"/>
</dbReference>
<keyword evidence="1" id="KW-0489">Methyltransferase</keyword>
<dbReference type="EMBL" id="JAFBCV010000002">
    <property type="protein sequence ID" value="MBM7837536.1"/>
    <property type="molecule type" value="Genomic_DNA"/>
</dbReference>
<dbReference type="InterPro" id="IPR002052">
    <property type="entry name" value="DNA_methylase_N6_adenine_CS"/>
</dbReference>
<organism evidence="4 5">
    <name type="scientific">Shouchella xiaoxiensis</name>
    <dbReference type="NCBI Taxonomy" id="766895"/>
    <lineage>
        <taxon>Bacteria</taxon>
        <taxon>Bacillati</taxon>
        <taxon>Bacillota</taxon>
        <taxon>Bacilli</taxon>
        <taxon>Bacillales</taxon>
        <taxon>Bacillaceae</taxon>
        <taxon>Shouchella</taxon>
    </lineage>
</organism>
<dbReference type="Gene3D" id="3.40.50.150">
    <property type="entry name" value="Vaccinia Virus protein VP39"/>
    <property type="match status" value="1"/>
</dbReference>
<evidence type="ECO:0000256" key="2">
    <source>
        <dbReference type="ARBA" id="ARBA00022679"/>
    </source>
</evidence>
<dbReference type="InterPro" id="IPR029063">
    <property type="entry name" value="SAM-dependent_MTases_sf"/>
</dbReference>
<dbReference type="Pfam" id="PF03602">
    <property type="entry name" value="Cons_hypoth95"/>
    <property type="match status" value="1"/>
</dbReference>
<evidence type="ECO:0000313" key="5">
    <source>
        <dbReference type="Proteomes" id="UP001179280"/>
    </source>
</evidence>
<dbReference type="PIRSF" id="PIRSF004553">
    <property type="entry name" value="CHP00095"/>
    <property type="match status" value="1"/>
</dbReference>
<evidence type="ECO:0000256" key="1">
    <source>
        <dbReference type="ARBA" id="ARBA00022603"/>
    </source>
</evidence>
<feature type="region of interest" description="Disordered" evidence="3">
    <location>
        <begin position="1"/>
        <end position="24"/>
    </location>
</feature>
<evidence type="ECO:0000313" key="4">
    <source>
        <dbReference type="EMBL" id="MBM7837536.1"/>
    </source>
</evidence>
<dbReference type="CDD" id="cd02440">
    <property type="entry name" value="AdoMet_MTases"/>
    <property type="match status" value="1"/>
</dbReference>
<sequence length="193" mass="20882">MRVVSGEQGGLHLKAVPGKQTRPTTDKVKESLFNMIGPYFNGGDGLDLYAGSGGLGIEALSRGLTSCVFVDSQSAAIQTIHANLAHTSLTKRASVFRNDSIRALKALIKREQVFQMIFLDPPYAKASDHLKTVLALIHDFNLLTDGGVVICETDTSTLLPGAIGAILKEREETYGDTKITLYKKVDNDDKNSD</sequence>
<dbReference type="InterPro" id="IPR004398">
    <property type="entry name" value="RNA_MeTrfase_RsmD"/>
</dbReference>
<keyword evidence="5" id="KW-1185">Reference proteome</keyword>
<dbReference type="RefSeq" id="WP_204464523.1">
    <property type="nucleotide sequence ID" value="NZ_JAFBCV010000002.1"/>
</dbReference>
<dbReference type="SUPFAM" id="SSF53335">
    <property type="entry name" value="S-adenosyl-L-methionine-dependent methyltransferases"/>
    <property type="match status" value="1"/>
</dbReference>
<reference evidence="4" key="1">
    <citation type="submission" date="2021-01" db="EMBL/GenBank/DDBJ databases">
        <title>Genomic Encyclopedia of Type Strains, Phase IV (KMG-IV): sequencing the most valuable type-strain genomes for metagenomic binning, comparative biology and taxonomic classification.</title>
        <authorList>
            <person name="Goeker M."/>
        </authorList>
    </citation>
    <scope>NUCLEOTIDE SEQUENCE</scope>
    <source>
        <strain evidence="4">DSM 21943</strain>
    </source>
</reference>
<dbReference type="PROSITE" id="PS00092">
    <property type="entry name" value="N6_MTASE"/>
    <property type="match status" value="1"/>
</dbReference>
<protein>
    <submittedName>
        <fullName evidence="4">16S rRNA (Guanine(966)-N(2))-methyltransferase RsmD</fullName>
    </submittedName>
</protein>
<gene>
    <name evidence="4" type="ORF">JOC54_000767</name>
</gene>
<name>A0ABS2SR91_9BACI</name>
<dbReference type="Proteomes" id="UP001179280">
    <property type="component" value="Unassembled WGS sequence"/>
</dbReference>
<proteinExistence type="predicted"/>
<dbReference type="PANTHER" id="PTHR43542">
    <property type="entry name" value="METHYLTRANSFERASE"/>
    <property type="match status" value="1"/>
</dbReference>
<accession>A0ABS2SR91</accession>
<dbReference type="PANTHER" id="PTHR43542:SF1">
    <property type="entry name" value="METHYLTRANSFERASE"/>
    <property type="match status" value="1"/>
</dbReference>